<proteinExistence type="predicted"/>
<reference evidence="1 2" key="1">
    <citation type="journal article" date="2023" name="G3 (Bethesda)">
        <title>A chromosome-length genome assembly and annotation of blackberry (Rubus argutus, cv. 'Hillquist').</title>
        <authorList>
            <person name="Bruna T."/>
            <person name="Aryal R."/>
            <person name="Dudchenko O."/>
            <person name="Sargent D.J."/>
            <person name="Mead D."/>
            <person name="Buti M."/>
            <person name="Cavallini A."/>
            <person name="Hytonen T."/>
            <person name="Andres J."/>
            <person name="Pham M."/>
            <person name="Weisz D."/>
            <person name="Mascagni F."/>
            <person name="Usai G."/>
            <person name="Natali L."/>
            <person name="Bassil N."/>
            <person name="Fernandez G.E."/>
            <person name="Lomsadze A."/>
            <person name="Armour M."/>
            <person name="Olukolu B."/>
            <person name="Poorten T."/>
            <person name="Britton C."/>
            <person name="Davik J."/>
            <person name="Ashrafi H."/>
            <person name="Aiden E.L."/>
            <person name="Borodovsky M."/>
            <person name="Worthington M."/>
        </authorList>
    </citation>
    <scope>NUCLEOTIDE SEQUENCE [LARGE SCALE GENOMIC DNA]</scope>
    <source>
        <strain evidence="1">PI 553951</strain>
    </source>
</reference>
<gene>
    <name evidence="1" type="ORF">M0R45_005146</name>
</gene>
<evidence type="ECO:0000313" key="2">
    <source>
        <dbReference type="Proteomes" id="UP001457282"/>
    </source>
</evidence>
<accession>A0AAW1YM35</accession>
<name>A0AAW1YM35_RUBAR</name>
<evidence type="ECO:0000313" key="1">
    <source>
        <dbReference type="EMBL" id="KAK9949629.1"/>
    </source>
</evidence>
<comment type="caution">
    <text evidence="1">The sequence shown here is derived from an EMBL/GenBank/DDBJ whole genome shotgun (WGS) entry which is preliminary data.</text>
</comment>
<dbReference type="Proteomes" id="UP001457282">
    <property type="component" value="Unassembled WGS sequence"/>
</dbReference>
<sequence>MALVRVAAAAGHGAGLNLAGGGFAASRQRRPRRIGQWARVGGVIWALHRSATPRSSATRNYHRCRIYNSLLQDLRAPFRRSVTIDRHEGLQSSFPQIPTQIGERNGFLIAREDGDVRESGVEGVSGCENCDSGIF</sequence>
<keyword evidence="2" id="KW-1185">Reference proteome</keyword>
<dbReference type="EMBL" id="JBEDUW010000001">
    <property type="protein sequence ID" value="KAK9949629.1"/>
    <property type="molecule type" value="Genomic_DNA"/>
</dbReference>
<dbReference type="AlphaFoldDB" id="A0AAW1YM35"/>
<organism evidence="1 2">
    <name type="scientific">Rubus argutus</name>
    <name type="common">Southern blackberry</name>
    <dbReference type="NCBI Taxonomy" id="59490"/>
    <lineage>
        <taxon>Eukaryota</taxon>
        <taxon>Viridiplantae</taxon>
        <taxon>Streptophyta</taxon>
        <taxon>Embryophyta</taxon>
        <taxon>Tracheophyta</taxon>
        <taxon>Spermatophyta</taxon>
        <taxon>Magnoliopsida</taxon>
        <taxon>eudicotyledons</taxon>
        <taxon>Gunneridae</taxon>
        <taxon>Pentapetalae</taxon>
        <taxon>rosids</taxon>
        <taxon>fabids</taxon>
        <taxon>Rosales</taxon>
        <taxon>Rosaceae</taxon>
        <taxon>Rosoideae</taxon>
        <taxon>Rosoideae incertae sedis</taxon>
        <taxon>Rubus</taxon>
    </lineage>
</organism>
<protein>
    <submittedName>
        <fullName evidence="1">Uncharacterized protein</fullName>
    </submittedName>
</protein>